<feature type="compositionally biased region" description="Basic and acidic residues" evidence="1">
    <location>
        <begin position="34"/>
        <end position="46"/>
    </location>
</feature>
<dbReference type="Proteomes" id="UP000007151">
    <property type="component" value="Unassembled WGS sequence"/>
</dbReference>
<sequence length="112" mass="12878">MADTKLKRFFAKNAEKSEKKETPPKTEIEEDQEDVKRPEDTKKPLSPEDSYEYLTKCLKANCCNCCYSLLSFFKELFKAVGGDPNNKVCDVLGDMSDLFLAIVSDFFFLLKR</sequence>
<dbReference type="KEGG" id="dpl:KGM_214996A"/>
<evidence type="ECO:0000313" key="2">
    <source>
        <dbReference type="EMBL" id="OWR46630.1"/>
    </source>
</evidence>
<protein>
    <submittedName>
        <fullName evidence="2">Uncharacterized protein</fullName>
    </submittedName>
</protein>
<keyword evidence="3" id="KW-1185">Reference proteome</keyword>
<evidence type="ECO:0000313" key="3">
    <source>
        <dbReference type="Proteomes" id="UP000007151"/>
    </source>
</evidence>
<evidence type="ECO:0000256" key="1">
    <source>
        <dbReference type="SAM" id="MobiDB-lite"/>
    </source>
</evidence>
<gene>
    <name evidence="2" type="ORF">KGM_214996A</name>
</gene>
<dbReference type="EMBL" id="AGBW02011449">
    <property type="protein sequence ID" value="OWR46630.1"/>
    <property type="molecule type" value="Genomic_DNA"/>
</dbReference>
<feature type="compositionally biased region" description="Basic and acidic residues" evidence="1">
    <location>
        <begin position="13"/>
        <end position="27"/>
    </location>
</feature>
<proteinExistence type="predicted"/>
<feature type="region of interest" description="Disordered" evidence="1">
    <location>
        <begin position="1"/>
        <end position="47"/>
    </location>
</feature>
<reference evidence="2 3" key="1">
    <citation type="journal article" date="2011" name="Cell">
        <title>The monarch butterfly genome yields insights into long-distance migration.</title>
        <authorList>
            <person name="Zhan S."/>
            <person name="Merlin C."/>
            <person name="Boore J.L."/>
            <person name="Reppert S.M."/>
        </authorList>
    </citation>
    <scope>NUCLEOTIDE SEQUENCE [LARGE SCALE GENOMIC DNA]</scope>
    <source>
        <strain evidence="2">F-2</strain>
    </source>
</reference>
<name>A0A212EYR9_DANPL</name>
<dbReference type="InParanoid" id="A0A212EYR9"/>
<dbReference type="AlphaFoldDB" id="A0A212EYR9"/>
<accession>A0A212EYR9</accession>
<organism evidence="2 3">
    <name type="scientific">Danaus plexippus plexippus</name>
    <dbReference type="NCBI Taxonomy" id="278856"/>
    <lineage>
        <taxon>Eukaryota</taxon>
        <taxon>Metazoa</taxon>
        <taxon>Ecdysozoa</taxon>
        <taxon>Arthropoda</taxon>
        <taxon>Hexapoda</taxon>
        <taxon>Insecta</taxon>
        <taxon>Pterygota</taxon>
        <taxon>Neoptera</taxon>
        <taxon>Endopterygota</taxon>
        <taxon>Lepidoptera</taxon>
        <taxon>Glossata</taxon>
        <taxon>Ditrysia</taxon>
        <taxon>Papilionoidea</taxon>
        <taxon>Nymphalidae</taxon>
        <taxon>Danainae</taxon>
        <taxon>Danaini</taxon>
        <taxon>Danaina</taxon>
        <taxon>Danaus</taxon>
        <taxon>Danaus</taxon>
    </lineage>
</organism>
<comment type="caution">
    <text evidence="2">The sequence shown here is derived from an EMBL/GenBank/DDBJ whole genome shotgun (WGS) entry which is preliminary data.</text>
</comment>
<feature type="non-terminal residue" evidence="2">
    <location>
        <position position="112"/>
    </location>
</feature>